<dbReference type="EMBL" id="JARVCO010000007">
    <property type="protein sequence ID" value="MDZ8117964.1"/>
    <property type="molecule type" value="Genomic_DNA"/>
</dbReference>
<proteinExistence type="inferred from homology"/>
<dbReference type="RefSeq" id="WP_322607764.1">
    <property type="nucleotide sequence ID" value="NZ_JARVCO010000007.1"/>
</dbReference>
<reference evidence="4 5" key="1">
    <citation type="journal article" date="2024" name="Appl. Environ. Microbiol.">
        <title>Pontiella agarivorans sp. nov., a novel marine anaerobic bacterium capable of degrading macroalgal polysaccharides and fixing nitrogen.</title>
        <authorList>
            <person name="Liu N."/>
            <person name="Kivenson V."/>
            <person name="Peng X."/>
            <person name="Cui Z."/>
            <person name="Lankiewicz T.S."/>
            <person name="Gosselin K.M."/>
            <person name="English C.J."/>
            <person name="Blair E.M."/>
            <person name="O'Malley M.A."/>
            <person name="Valentine D.L."/>
        </authorList>
    </citation>
    <scope>NUCLEOTIDE SEQUENCE [LARGE SCALE GENOMIC DNA]</scope>
    <source>
        <strain evidence="4 5">NLcol2</strain>
    </source>
</reference>
<dbReference type="InterPro" id="IPR051808">
    <property type="entry name" value="Type_IV_pilus_biogenesis"/>
</dbReference>
<keyword evidence="5" id="KW-1185">Reference proteome</keyword>
<protein>
    <recommendedName>
        <fullName evidence="3">Type II/III secretion system secretin-like domain-containing protein</fullName>
    </recommendedName>
</protein>
<dbReference type="PANTHER" id="PTHR30604">
    <property type="entry name" value="PROTEIN TRANSPORT PROTEIN HOFQ"/>
    <property type="match status" value="1"/>
</dbReference>
<comment type="similarity">
    <text evidence="1">Belongs to the bacterial secretin family.</text>
</comment>
<dbReference type="PROSITE" id="PS00875">
    <property type="entry name" value="T2SP_D"/>
    <property type="match status" value="1"/>
</dbReference>
<dbReference type="InterPro" id="IPR004846">
    <property type="entry name" value="T2SS/T3SS_dom"/>
</dbReference>
<evidence type="ECO:0000259" key="3">
    <source>
        <dbReference type="Pfam" id="PF00263"/>
    </source>
</evidence>
<feature type="coiled-coil region" evidence="2">
    <location>
        <begin position="349"/>
        <end position="376"/>
    </location>
</feature>
<feature type="domain" description="Type II/III secretion system secretin-like" evidence="3">
    <location>
        <begin position="506"/>
        <end position="698"/>
    </location>
</feature>
<evidence type="ECO:0000313" key="5">
    <source>
        <dbReference type="Proteomes" id="UP001290861"/>
    </source>
</evidence>
<accession>A0ABU5MUR9</accession>
<name>A0ABU5MUR9_9BACT</name>
<keyword evidence="2" id="KW-0175">Coiled coil</keyword>
<dbReference type="PANTHER" id="PTHR30604:SF1">
    <property type="entry name" value="DNA UTILIZATION PROTEIN HOFQ"/>
    <property type="match status" value="1"/>
</dbReference>
<dbReference type="Proteomes" id="UP001290861">
    <property type="component" value="Unassembled WGS sequence"/>
</dbReference>
<dbReference type="InterPro" id="IPR004845">
    <property type="entry name" value="T2SS_GspD_CS"/>
</dbReference>
<evidence type="ECO:0000313" key="4">
    <source>
        <dbReference type="EMBL" id="MDZ8117964.1"/>
    </source>
</evidence>
<evidence type="ECO:0000256" key="1">
    <source>
        <dbReference type="RuleBase" id="RU004003"/>
    </source>
</evidence>
<comment type="caution">
    <text evidence="4">The sequence shown here is derived from an EMBL/GenBank/DDBJ whole genome shotgun (WGS) entry which is preliminary data.</text>
</comment>
<gene>
    <name evidence="4" type="ORF">P9H32_04930</name>
</gene>
<sequence>MTKTYISSLLVALVATQSIRAQESLDDVFAQLDAAQGGTEQAAPATGAPAPAAVNTAQPAAVETAQPKAVNAAPAMVEEDLFAKGLNAYNSGDLVLAEAIFERVLDEDPYNRRAMEYLKRTAQKIAANELALQRASRAQALAEVDGAWNPDVTIPKVGIPDEEGPELDPKAVAIAEMTAKLEQISIPSLDFREANIKDVVLFLTETARRQDPAKQGVNILLMGMENSMAADANNITISIRDMSLLESLQYIVEMASLKFDVREKAVAIMPVNFVPAEDLKLITYDVIPEVGAELESMAGGGGGGVDDLFGDASASESTGPTDVAEFFSIVDWPEGSSAVYQPNFHKLFVKNTPKNLDAVEEILNDLEDEAINKRSQQVAIEAKFVEYNEGALEELGFNWTLYDDGTFGGLSFADENTKTFYQPGQGPTSSTTLPGGGTLYSNPTTGYTTIDSSTGTGQSLFGSNQRNNSTAFEAMQSGILSTMGGAPAEMILSNTSSFPFDLAISAMEQEGTADVLHAPKVTTKSGSPAVIRVVEVHRYPQDYDVETGQRTAPVVKPQDWEDYDLGVVLNVTPVVDAEASTIDLDLQPEIKKFVGFDNYTAGYNAYESGDSNNTEIFGNSAPLLIQMPYFETRAIETQVTVADGETIVMGGLVSEETDTFRDQVPFLGDIPYIGRLFRSEGSRTTKKNLVISVKATMVDDKGLTREQRELQRQAAN</sequence>
<dbReference type="Pfam" id="PF00263">
    <property type="entry name" value="Secretin"/>
    <property type="match status" value="1"/>
</dbReference>
<evidence type="ECO:0000256" key="2">
    <source>
        <dbReference type="SAM" id="Coils"/>
    </source>
</evidence>
<organism evidence="4 5">
    <name type="scientific">Pontiella agarivorans</name>
    <dbReference type="NCBI Taxonomy" id="3038953"/>
    <lineage>
        <taxon>Bacteria</taxon>
        <taxon>Pseudomonadati</taxon>
        <taxon>Kiritimatiellota</taxon>
        <taxon>Kiritimatiellia</taxon>
        <taxon>Kiritimatiellales</taxon>
        <taxon>Pontiellaceae</taxon>
        <taxon>Pontiella</taxon>
    </lineage>
</organism>